<keyword evidence="2" id="KW-0812">Transmembrane</keyword>
<organism evidence="4 5">
    <name type="scientific">Daphnia galeata</name>
    <dbReference type="NCBI Taxonomy" id="27404"/>
    <lineage>
        <taxon>Eukaryota</taxon>
        <taxon>Metazoa</taxon>
        <taxon>Ecdysozoa</taxon>
        <taxon>Arthropoda</taxon>
        <taxon>Crustacea</taxon>
        <taxon>Branchiopoda</taxon>
        <taxon>Diplostraca</taxon>
        <taxon>Cladocera</taxon>
        <taxon>Anomopoda</taxon>
        <taxon>Daphniidae</taxon>
        <taxon>Daphnia</taxon>
    </lineage>
</organism>
<accession>A0A8J2WGB6</accession>
<feature type="region of interest" description="Disordered" evidence="1">
    <location>
        <begin position="444"/>
        <end position="488"/>
    </location>
</feature>
<dbReference type="PANTHER" id="PTHR21104">
    <property type="entry name" value="FIBRONECTIN TYPE III DOMAIN-CONTAINING PROTEIN"/>
    <property type="match status" value="1"/>
</dbReference>
<keyword evidence="2" id="KW-0472">Membrane</keyword>
<dbReference type="CDD" id="cd00063">
    <property type="entry name" value="FN3"/>
    <property type="match status" value="1"/>
</dbReference>
<evidence type="ECO:0000313" key="4">
    <source>
        <dbReference type="EMBL" id="CAH0106241.1"/>
    </source>
</evidence>
<feature type="compositionally biased region" description="Low complexity" evidence="1">
    <location>
        <begin position="277"/>
        <end position="294"/>
    </location>
</feature>
<dbReference type="Pfam" id="PF00041">
    <property type="entry name" value="fn3"/>
    <property type="match status" value="1"/>
</dbReference>
<evidence type="ECO:0000313" key="5">
    <source>
        <dbReference type="Proteomes" id="UP000789390"/>
    </source>
</evidence>
<name>A0A8J2WGB6_9CRUS</name>
<dbReference type="SUPFAM" id="SSF49265">
    <property type="entry name" value="Fibronectin type III"/>
    <property type="match status" value="1"/>
</dbReference>
<dbReference type="OrthoDB" id="6424355at2759"/>
<dbReference type="AlphaFoldDB" id="A0A8J2WGB6"/>
<dbReference type="InterPro" id="IPR003961">
    <property type="entry name" value="FN3_dom"/>
</dbReference>
<feature type="compositionally biased region" description="Polar residues" evidence="1">
    <location>
        <begin position="444"/>
        <end position="455"/>
    </location>
</feature>
<comment type="caution">
    <text evidence="4">The sequence shown here is derived from an EMBL/GenBank/DDBJ whole genome shotgun (WGS) entry which is preliminary data.</text>
</comment>
<dbReference type="InterPro" id="IPR036116">
    <property type="entry name" value="FN3_sf"/>
</dbReference>
<proteinExistence type="predicted"/>
<evidence type="ECO:0000256" key="2">
    <source>
        <dbReference type="SAM" id="Phobius"/>
    </source>
</evidence>
<dbReference type="Proteomes" id="UP000789390">
    <property type="component" value="Unassembled WGS sequence"/>
</dbReference>
<evidence type="ECO:0000256" key="1">
    <source>
        <dbReference type="SAM" id="MobiDB-lite"/>
    </source>
</evidence>
<dbReference type="PANTHER" id="PTHR21104:SF2">
    <property type="entry name" value="FIBRONECTIN TYPE-III DOMAIN-CONTAINING PROTEIN"/>
    <property type="match status" value="1"/>
</dbReference>
<reference evidence="4" key="1">
    <citation type="submission" date="2021-11" db="EMBL/GenBank/DDBJ databases">
        <authorList>
            <person name="Schell T."/>
        </authorList>
    </citation>
    <scope>NUCLEOTIDE SEQUENCE</scope>
    <source>
        <strain evidence="4">M5</strain>
    </source>
</reference>
<feature type="region of interest" description="Disordered" evidence="1">
    <location>
        <begin position="277"/>
        <end position="298"/>
    </location>
</feature>
<evidence type="ECO:0000259" key="3">
    <source>
        <dbReference type="PROSITE" id="PS50853"/>
    </source>
</evidence>
<keyword evidence="5" id="KW-1185">Reference proteome</keyword>
<feature type="domain" description="Fibronectin type-III" evidence="3">
    <location>
        <begin position="34"/>
        <end position="140"/>
    </location>
</feature>
<dbReference type="Pfam" id="PF16066">
    <property type="entry name" value="DUF4808"/>
    <property type="match status" value="1"/>
</dbReference>
<dbReference type="EMBL" id="CAKKLH010000223">
    <property type="protein sequence ID" value="CAH0106241.1"/>
    <property type="molecule type" value="Genomic_DNA"/>
</dbReference>
<feature type="transmembrane region" description="Helical" evidence="2">
    <location>
        <begin position="225"/>
        <end position="243"/>
    </location>
</feature>
<feature type="compositionally biased region" description="Polar residues" evidence="1">
    <location>
        <begin position="463"/>
        <end position="488"/>
    </location>
</feature>
<gene>
    <name evidence="4" type="ORF">DGAL_LOCUS9393</name>
</gene>
<dbReference type="PROSITE" id="PS50853">
    <property type="entry name" value="FN3"/>
    <property type="match status" value="1"/>
</dbReference>
<keyword evidence="2" id="KW-1133">Transmembrane helix</keyword>
<dbReference type="Gene3D" id="2.60.40.10">
    <property type="entry name" value="Immunoglobulins"/>
    <property type="match status" value="1"/>
</dbReference>
<dbReference type="SMART" id="SM00060">
    <property type="entry name" value="FN3"/>
    <property type="match status" value="1"/>
</dbReference>
<dbReference type="InterPro" id="IPR032073">
    <property type="entry name" value="FNDC5_C"/>
</dbReference>
<protein>
    <recommendedName>
        <fullName evidence="3">Fibronectin type-III domain-containing protein</fullName>
    </recommendedName>
</protein>
<dbReference type="InterPro" id="IPR013783">
    <property type="entry name" value="Ig-like_fold"/>
</dbReference>
<sequence>MPSVYCARSAVAVFLGFWITAHHLLLVVGSHRVTPFNVTVRELSASSALVTWSLFADEDDQLDATNQTTENPQPFRVEITYRPYRQRKRMIIAVPADVTSYILSDLRPGGDYMVRVTSVMKGHRIRSTPVRLSMSQLLSAGPSPDSRNGAYLSPPSYPPHIGTIGDPMYPMLPTFIAPPPRSPAYGQYRNNRLTGNYTTFVGLADYRFPPTANSAGVVYVRGEEVGIVILVLIVWVAAVALFFHRWGKIRMLLPYQPVFKEEEPVIVGCSPSPTPLQLSQPSQLLPSSSLSQSQPPVPPSAVHVSANKFVSLDPAAIRRNQFMLHSRLARMQAYTERRNWPTSMSKLDQNCIIVGRSPLPAIRHKGYANRRANTIAADTCDCCERPIGYCRKLNDPNHIRHHRRGINHPKFASGSGCSCDEPLKNPRKAHSAEVITLTVTSCESPTNSVRSNSTPELPERLNSPFSSMPQRPTNIQHQQESLTAECSL</sequence>